<accession>A0A392R8G9</accession>
<reference evidence="1 2" key="1">
    <citation type="journal article" date="2018" name="Front. Plant Sci.">
        <title>Red Clover (Trifolium pratense) and Zigzag Clover (T. medium) - A Picture of Genomic Similarities and Differences.</title>
        <authorList>
            <person name="Dluhosova J."/>
            <person name="Istvanek J."/>
            <person name="Nedelnik J."/>
            <person name="Repkova J."/>
        </authorList>
    </citation>
    <scope>NUCLEOTIDE SEQUENCE [LARGE SCALE GENOMIC DNA]</scope>
    <source>
        <strain evidence="2">cv. 10/8</strain>
        <tissue evidence="1">Leaf</tissue>
    </source>
</reference>
<evidence type="ECO:0000313" key="2">
    <source>
        <dbReference type="Proteomes" id="UP000265520"/>
    </source>
</evidence>
<sequence length="38" mass="4439">DHQLVLRADLCYMLTNPHSEVFASRLMDVKGHKEQELN</sequence>
<protein>
    <submittedName>
        <fullName evidence="1">Uncharacterized protein</fullName>
    </submittedName>
</protein>
<dbReference type="AlphaFoldDB" id="A0A392R8G9"/>
<evidence type="ECO:0000313" key="1">
    <source>
        <dbReference type="EMBL" id="MCI32549.1"/>
    </source>
</evidence>
<name>A0A392R8G9_9FABA</name>
<organism evidence="1 2">
    <name type="scientific">Trifolium medium</name>
    <dbReference type="NCBI Taxonomy" id="97028"/>
    <lineage>
        <taxon>Eukaryota</taxon>
        <taxon>Viridiplantae</taxon>
        <taxon>Streptophyta</taxon>
        <taxon>Embryophyta</taxon>
        <taxon>Tracheophyta</taxon>
        <taxon>Spermatophyta</taxon>
        <taxon>Magnoliopsida</taxon>
        <taxon>eudicotyledons</taxon>
        <taxon>Gunneridae</taxon>
        <taxon>Pentapetalae</taxon>
        <taxon>rosids</taxon>
        <taxon>fabids</taxon>
        <taxon>Fabales</taxon>
        <taxon>Fabaceae</taxon>
        <taxon>Papilionoideae</taxon>
        <taxon>50 kb inversion clade</taxon>
        <taxon>NPAAA clade</taxon>
        <taxon>Hologalegina</taxon>
        <taxon>IRL clade</taxon>
        <taxon>Trifolieae</taxon>
        <taxon>Trifolium</taxon>
    </lineage>
</organism>
<dbReference type="Proteomes" id="UP000265520">
    <property type="component" value="Unassembled WGS sequence"/>
</dbReference>
<feature type="non-terminal residue" evidence="1">
    <location>
        <position position="1"/>
    </location>
</feature>
<keyword evidence="2" id="KW-1185">Reference proteome</keyword>
<proteinExistence type="predicted"/>
<dbReference type="EMBL" id="LXQA010196590">
    <property type="protein sequence ID" value="MCI32549.1"/>
    <property type="molecule type" value="Genomic_DNA"/>
</dbReference>
<comment type="caution">
    <text evidence="1">The sequence shown here is derived from an EMBL/GenBank/DDBJ whole genome shotgun (WGS) entry which is preliminary data.</text>
</comment>